<evidence type="ECO:0000313" key="1">
    <source>
        <dbReference type="EMBL" id="VAW75904.1"/>
    </source>
</evidence>
<dbReference type="EMBL" id="UOFL01000094">
    <property type="protein sequence ID" value="VAW75904.1"/>
    <property type="molecule type" value="Genomic_DNA"/>
</dbReference>
<accession>A0A3B0Z3V2</accession>
<proteinExistence type="predicted"/>
<protein>
    <submittedName>
        <fullName evidence="1">Uncharacterized protein</fullName>
    </submittedName>
</protein>
<organism evidence="1">
    <name type="scientific">hydrothermal vent metagenome</name>
    <dbReference type="NCBI Taxonomy" id="652676"/>
    <lineage>
        <taxon>unclassified sequences</taxon>
        <taxon>metagenomes</taxon>
        <taxon>ecological metagenomes</taxon>
    </lineage>
</organism>
<name>A0A3B0Z3V2_9ZZZZ</name>
<sequence length="126" mass="14399">MMKKQADLVAIGTSKDLQEYRPVSLCPDFAIIEFKGIFQGNEVLWHTEIRTLAYHCRLLSIGGKIRQFIDIPMDKVRFDLATANLVLGLNLDKINQAAIRSSIILIRQYKNLKPGVHQYGELTHFN</sequence>
<gene>
    <name evidence="1" type="ORF">MNBD_GAMMA12-663</name>
</gene>
<reference evidence="1" key="1">
    <citation type="submission" date="2018-06" db="EMBL/GenBank/DDBJ databases">
        <authorList>
            <person name="Zhirakovskaya E."/>
        </authorList>
    </citation>
    <scope>NUCLEOTIDE SEQUENCE</scope>
</reference>
<dbReference type="AlphaFoldDB" id="A0A3B0Z3V2"/>